<gene>
    <name evidence="2" type="ORF">FXF68_25500</name>
</gene>
<evidence type="ECO:0000313" key="3">
    <source>
        <dbReference type="Proteomes" id="UP000323505"/>
    </source>
</evidence>
<dbReference type="EMBL" id="VSRQ01000005">
    <property type="protein sequence ID" value="TYK47161.1"/>
    <property type="molecule type" value="Genomic_DNA"/>
</dbReference>
<proteinExistence type="predicted"/>
<sequence>MSDNGTGSTGGDNAGGNGGTGDGGTDPGTGQNDGGQTPPDNGQDQGQGQNGGEGDVSSLPAWAQKELRDARADAGKARTNAKAQAADEARQDLAQQIGKALGLIKDGDAAPDPAKLAEQLAASQTDGNEARVELAVFKSAIKQGADPVKLLDSRSFLDKLKGVDPADDKKIGALISKAVEDNTAYRATTPPEASGAPMGGSPPTKKPKTLEAAVAARYKK</sequence>
<keyword evidence="3" id="KW-1185">Reference proteome</keyword>
<feature type="compositionally biased region" description="Basic and acidic residues" evidence="1">
    <location>
        <begin position="65"/>
        <end position="76"/>
    </location>
</feature>
<evidence type="ECO:0008006" key="4">
    <source>
        <dbReference type="Google" id="ProtNLM"/>
    </source>
</evidence>
<protein>
    <recommendedName>
        <fullName evidence="4">Scaffolding protein</fullName>
    </recommendedName>
</protein>
<feature type="region of interest" description="Disordered" evidence="1">
    <location>
        <begin position="182"/>
        <end position="220"/>
    </location>
</feature>
<feature type="region of interest" description="Disordered" evidence="1">
    <location>
        <begin position="1"/>
        <end position="90"/>
    </location>
</feature>
<name>A0A5D3FFY3_9ACTN</name>
<evidence type="ECO:0000256" key="1">
    <source>
        <dbReference type="SAM" id="MobiDB-lite"/>
    </source>
</evidence>
<dbReference type="Proteomes" id="UP000323505">
    <property type="component" value="Unassembled WGS sequence"/>
</dbReference>
<comment type="caution">
    <text evidence="2">The sequence shown here is derived from an EMBL/GenBank/DDBJ whole genome shotgun (WGS) entry which is preliminary data.</text>
</comment>
<dbReference type="RefSeq" id="WP_148763398.1">
    <property type="nucleotide sequence ID" value="NZ_VSRQ01000005.1"/>
</dbReference>
<evidence type="ECO:0000313" key="2">
    <source>
        <dbReference type="EMBL" id="TYK47161.1"/>
    </source>
</evidence>
<feature type="compositionally biased region" description="Low complexity" evidence="1">
    <location>
        <begin position="34"/>
        <end position="47"/>
    </location>
</feature>
<feature type="compositionally biased region" description="Gly residues" evidence="1">
    <location>
        <begin position="7"/>
        <end position="33"/>
    </location>
</feature>
<organism evidence="2 3">
    <name type="scientific">Actinomadura decatromicini</name>
    <dbReference type="NCBI Taxonomy" id="2604572"/>
    <lineage>
        <taxon>Bacteria</taxon>
        <taxon>Bacillati</taxon>
        <taxon>Actinomycetota</taxon>
        <taxon>Actinomycetes</taxon>
        <taxon>Streptosporangiales</taxon>
        <taxon>Thermomonosporaceae</taxon>
        <taxon>Actinomadura</taxon>
    </lineage>
</organism>
<reference evidence="2 3" key="1">
    <citation type="submission" date="2019-08" db="EMBL/GenBank/DDBJ databases">
        <title>Actinomadura sp. nov. CYP1-5 isolated from mountain soil.</title>
        <authorList>
            <person name="Songsumanus A."/>
            <person name="Kuncharoen N."/>
            <person name="Kudo T."/>
            <person name="Yuki M."/>
            <person name="Igarashi Y."/>
            <person name="Tanasupawat S."/>
        </authorList>
    </citation>
    <scope>NUCLEOTIDE SEQUENCE [LARGE SCALE GENOMIC DNA]</scope>
    <source>
        <strain evidence="2 3">CYP1-5</strain>
    </source>
</reference>
<dbReference type="AlphaFoldDB" id="A0A5D3FFY3"/>
<accession>A0A5D3FFY3</accession>